<sequence>MTGLGERLDSVWSTQLREHLHLDRGTKECAYWHSGYHQALADLISLIEGPRPISGIVGRSSPSPLAGPGAESFQPA</sequence>
<name>N0BAX2_9HYPH</name>
<reference evidence="2 3" key="1">
    <citation type="journal article" date="2013" name="Genome Announc.">
        <title>Genome sequences for three denitrifying bacterial strains isolated from a uranium- and nitrate-contaminated subsurface environment.</title>
        <authorList>
            <person name="Venkatramanan R."/>
            <person name="Prakash O."/>
            <person name="Woyke T."/>
            <person name="Chain P."/>
            <person name="Goodwin L.A."/>
            <person name="Watson D."/>
            <person name="Brooks S."/>
            <person name="Kostka J.E."/>
            <person name="Green S.J."/>
        </authorList>
    </citation>
    <scope>NUCLEOTIDE SEQUENCE [LARGE SCALE GENOMIC DNA]</scope>
    <source>
        <strain evidence="2 3">1NES1</strain>
    </source>
</reference>
<evidence type="ECO:0000313" key="2">
    <source>
        <dbReference type="EMBL" id="AGK59392.1"/>
    </source>
</evidence>
<feature type="region of interest" description="Disordered" evidence="1">
    <location>
        <begin position="55"/>
        <end position="76"/>
    </location>
</feature>
<evidence type="ECO:0000313" key="3">
    <source>
        <dbReference type="Proteomes" id="UP000005952"/>
    </source>
</evidence>
<keyword evidence="3" id="KW-1185">Reference proteome</keyword>
<dbReference type="AlphaFoldDB" id="N0BAX2"/>
<accession>N0BAX2</accession>
<evidence type="ECO:0000256" key="1">
    <source>
        <dbReference type="SAM" id="MobiDB-lite"/>
    </source>
</evidence>
<organism evidence="2 3">
    <name type="scientific">Hyphomicrobium denitrificans 1NES1</name>
    <dbReference type="NCBI Taxonomy" id="670307"/>
    <lineage>
        <taxon>Bacteria</taxon>
        <taxon>Pseudomonadati</taxon>
        <taxon>Pseudomonadota</taxon>
        <taxon>Alphaproteobacteria</taxon>
        <taxon>Hyphomicrobiales</taxon>
        <taxon>Hyphomicrobiaceae</taxon>
        <taxon>Hyphomicrobium</taxon>
    </lineage>
</organism>
<dbReference type="HOGENOM" id="CLU_192154_0_0_5"/>
<protein>
    <submittedName>
        <fullName evidence="2">Uncharacterized protein</fullName>
    </submittedName>
</protein>
<proteinExistence type="predicted"/>
<dbReference type="KEGG" id="hdt:HYPDE_38613"/>
<dbReference type="Proteomes" id="UP000005952">
    <property type="component" value="Chromosome"/>
</dbReference>
<gene>
    <name evidence="2" type="ORF">HYPDE_38613</name>
</gene>
<dbReference type="EMBL" id="CP005587">
    <property type="protein sequence ID" value="AGK59392.1"/>
    <property type="molecule type" value="Genomic_DNA"/>
</dbReference>